<dbReference type="PROSITE" id="PS51257">
    <property type="entry name" value="PROKAR_LIPOPROTEIN"/>
    <property type="match status" value="1"/>
</dbReference>
<reference evidence="1" key="1">
    <citation type="journal article" date="2015" name="Nature">
        <title>Complex archaea that bridge the gap between prokaryotes and eukaryotes.</title>
        <authorList>
            <person name="Spang A."/>
            <person name="Saw J.H."/>
            <person name="Jorgensen S.L."/>
            <person name="Zaremba-Niedzwiedzka K."/>
            <person name="Martijn J."/>
            <person name="Lind A.E."/>
            <person name="van Eijk R."/>
            <person name="Schleper C."/>
            <person name="Guy L."/>
            <person name="Ettema T.J."/>
        </authorList>
    </citation>
    <scope>NUCLEOTIDE SEQUENCE</scope>
</reference>
<organism evidence="1">
    <name type="scientific">marine sediment metagenome</name>
    <dbReference type="NCBI Taxonomy" id="412755"/>
    <lineage>
        <taxon>unclassified sequences</taxon>
        <taxon>metagenomes</taxon>
        <taxon>ecological metagenomes</taxon>
    </lineage>
</organism>
<accession>A0A0F9SSH9</accession>
<proteinExistence type="predicted"/>
<dbReference type="AlphaFoldDB" id="A0A0F9SSH9"/>
<name>A0A0F9SSH9_9ZZZZ</name>
<sequence length="80" mass="9040">MRKVVGLILIAILLLSSCAKEYEDVRDGVFEEVSKNPRAAQTPRYYYDMVHKVGCYVSFGGVPQCFLDLPNATLPAKWQE</sequence>
<evidence type="ECO:0000313" key="1">
    <source>
        <dbReference type="EMBL" id="KKN65477.1"/>
    </source>
</evidence>
<gene>
    <name evidence="1" type="ORF">LCGC14_0480810</name>
</gene>
<comment type="caution">
    <text evidence="1">The sequence shown here is derived from an EMBL/GenBank/DDBJ whole genome shotgun (WGS) entry which is preliminary data.</text>
</comment>
<dbReference type="EMBL" id="LAZR01000523">
    <property type="protein sequence ID" value="KKN65477.1"/>
    <property type="molecule type" value="Genomic_DNA"/>
</dbReference>
<protein>
    <submittedName>
        <fullName evidence="1">Uncharacterized protein</fullName>
    </submittedName>
</protein>